<dbReference type="PANTHER" id="PTHR43155:SF2">
    <property type="entry name" value="CYCLIC DI-GMP PHOSPHODIESTERASE PA4108"/>
    <property type="match status" value="1"/>
</dbReference>
<accession>A0AAJ0X942</accession>
<organism evidence="2 3">
    <name type="scientific">Halochromatium glycolicum</name>
    <dbReference type="NCBI Taxonomy" id="85075"/>
    <lineage>
        <taxon>Bacteria</taxon>
        <taxon>Pseudomonadati</taxon>
        <taxon>Pseudomonadota</taxon>
        <taxon>Gammaproteobacteria</taxon>
        <taxon>Chromatiales</taxon>
        <taxon>Chromatiaceae</taxon>
        <taxon>Halochromatium</taxon>
    </lineage>
</organism>
<dbReference type="GO" id="GO:0008081">
    <property type="term" value="F:phosphoric diester hydrolase activity"/>
    <property type="evidence" value="ECO:0007669"/>
    <property type="project" value="UniProtKB-ARBA"/>
</dbReference>
<dbReference type="CDD" id="cd00077">
    <property type="entry name" value="HDc"/>
    <property type="match status" value="1"/>
</dbReference>
<dbReference type="EMBL" id="NRSJ01000002">
    <property type="protein sequence ID" value="MBK1703297.1"/>
    <property type="molecule type" value="Genomic_DNA"/>
</dbReference>
<comment type="caution">
    <text evidence="2">The sequence shown here is derived from an EMBL/GenBank/DDBJ whole genome shotgun (WGS) entry which is preliminary data.</text>
</comment>
<dbReference type="InterPro" id="IPR009875">
    <property type="entry name" value="PilZ_domain"/>
</dbReference>
<dbReference type="InterPro" id="IPR037522">
    <property type="entry name" value="HD_GYP_dom"/>
</dbReference>
<dbReference type="AlphaFoldDB" id="A0AAJ0X942"/>
<proteinExistence type="predicted"/>
<reference evidence="2" key="2">
    <citation type="journal article" date="2020" name="Microorganisms">
        <title>Osmotic Adaptation and Compatible Solute Biosynthesis of Phototrophic Bacteria as Revealed from Genome Analyses.</title>
        <authorList>
            <person name="Imhoff J.F."/>
            <person name="Rahn T."/>
            <person name="Kunzel S."/>
            <person name="Keller A."/>
            <person name="Neulinger S.C."/>
        </authorList>
    </citation>
    <scope>NUCLEOTIDE SEQUENCE</scope>
    <source>
        <strain evidence="2">DSM 11080</strain>
    </source>
</reference>
<dbReference type="Pfam" id="PF07238">
    <property type="entry name" value="PilZ"/>
    <property type="match status" value="1"/>
</dbReference>
<name>A0AAJ0X942_9GAMM</name>
<evidence type="ECO:0000313" key="3">
    <source>
        <dbReference type="Proteomes" id="UP001296776"/>
    </source>
</evidence>
<evidence type="ECO:0000313" key="2">
    <source>
        <dbReference type="EMBL" id="MBK1703297.1"/>
    </source>
</evidence>
<dbReference type="Gene3D" id="1.10.3210.10">
    <property type="entry name" value="Hypothetical protein af1432"/>
    <property type="match status" value="1"/>
</dbReference>
<dbReference type="SUPFAM" id="SSF109604">
    <property type="entry name" value="HD-domain/PDEase-like"/>
    <property type="match status" value="1"/>
</dbReference>
<dbReference type="GO" id="GO:0035438">
    <property type="term" value="F:cyclic-di-GMP binding"/>
    <property type="evidence" value="ECO:0007669"/>
    <property type="project" value="InterPro"/>
</dbReference>
<dbReference type="Proteomes" id="UP001296776">
    <property type="component" value="Unassembled WGS sequence"/>
</dbReference>
<protein>
    <recommendedName>
        <fullName evidence="1">HD-GYP domain-containing protein</fullName>
    </recommendedName>
</protein>
<feature type="domain" description="HD-GYP" evidence="1">
    <location>
        <begin position="310"/>
        <end position="505"/>
    </location>
</feature>
<dbReference type="Pfam" id="PF13487">
    <property type="entry name" value="HD_5"/>
    <property type="match status" value="1"/>
</dbReference>
<reference evidence="2" key="1">
    <citation type="submission" date="2017-08" db="EMBL/GenBank/DDBJ databases">
        <authorList>
            <person name="Imhoff J.F."/>
            <person name="Rahn T."/>
            <person name="Kuenzel S."/>
            <person name="Neulinger S.C."/>
        </authorList>
    </citation>
    <scope>NUCLEOTIDE SEQUENCE</scope>
    <source>
        <strain evidence="2">DSM 11080</strain>
    </source>
</reference>
<gene>
    <name evidence="2" type="ORF">CKO40_01705</name>
</gene>
<dbReference type="PROSITE" id="PS51832">
    <property type="entry name" value="HD_GYP"/>
    <property type="match status" value="1"/>
</dbReference>
<keyword evidence="3" id="KW-1185">Reference proteome</keyword>
<dbReference type="PANTHER" id="PTHR43155">
    <property type="entry name" value="CYCLIC DI-GMP PHOSPHODIESTERASE PA4108-RELATED"/>
    <property type="match status" value="1"/>
</dbReference>
<dbReference type="SMART" id="SM00471">
    <property type="entry name" value="HDc"/>
    <property type="match status" value="1"/>
</dbReference>
<dbReference type="Gene3D" id="2.40.10.220">
    <property type="entry name" value="predicted glycosyltransferase like domains"/>
    <property type="match status" value="1"/>
</dbReference>
<sequence>MTEPEGGYKRVSKRSEVQTLLGVLSEPGGASLVLEDEDGRMMPVLVADQQPGEHMLLDISAVREIAHQLRRGHPFRLVGQTQGMMVRTPVLKVSACRDRDGRLQCQCNYPRHLEVLERRQFFRARLRLGMEVGAIVRNEETAAIAQGDLKNLSLDGCLLELPPSAISMLGATQPLEIELCFPNGTRFAIKGLAKHHDIDLERQLVQVGLQFRAPSITQERQLWQFVREIERESARHSTAGGEGLLRSLLFQTDPKSPPPIARRNAQRYATPMAKRLARVAGYLDAQLIELQNQSSVDSVQLSRHADRLLVLHEEDREAVLFAVRCLFEEAPLVRHCLSVAVQLVDMAVLSKMPRDACKAVAACAMVHDMGKALLPAGLLKESKFDAQQRAELSTHVARLMGCLEHCPWLSASVVKSIVAEINERLDGTGYPAGLGAADLGELSRLAMVVDVIDAMRRDRADRPAWRVADIYQHLREHPERFDPRWLKRYWQAFGTWPIGSLVRFETGALGWVQRLDGAGEIAQVQLTEAVKPPDTTLGEVLDGKALQGLGKPVEELPVSL</sequence>
<dbReference type="RefSeq" id="WP_200344142.1">
    <property type="nucleotide sequence ID" value="NZ_NRSJ01000002.1"/>
</dbReference>
<dbReference type="InterPro" id="IPR003607">
    <property type="entry name" value="HD/PDEase_dom"/>
</dbReference>
<evidence type="ECO:0000259" key="1">
    <source>
        <dbReference type="PROSITE" id="PS51832"/>
    </source>
</evidence>